<organism evidence="1 2">
    <name type="scientific">Cercospora zeae-maydis SCOH1-5</name>
    <dbReference type="NCBI Taxonomy" id="717836"/>
    <lineage>
        <taxon>Eukaryota</taxon>
        <taxon>Fungi</taxon>
        <taxon>Dikarya</taxon>
        <taxon>Ascomycota</taxon>
        <taxon>Pezizomycotina</taxon>
        <taxon>Dothideomycetes</taxon>
        <taxon>Dothideomycetidae</taxon>
        <taxon>Mycosphaerellales</taxon>
        <taxon>Mycosphaerellaceae</taxon>
        <taxon>Cercospora</taxon>
    </lineage>
</organism>
<dbReference type="AlphaFoldDB" id="A0A6A6FSN3"/>
<gene>
    <name evidence="1" type="ORF">CERZMDRAFT_89890</name>
</gene>
<evidence type="ECO:0000313" key="1">
    <source>
        <dbReference type="EMBL" id="KAF2216467.1"/>
    </source>
</evidence>
<proteinExistence type="predicted"/>
<dbReference type="Proteomes" id="UP000799539">
    <property type="component" value="Unassembled WGS sequence"/>
</dbReference>
<dbReference type="EMBL" id="ML992664">
    <property type="protein sequence ID" value="KAF2216467.1"/>
    <property type="molecule type" value="Genomic_DNA"/>
</dbReference>
<sequence>MRHLPGSDRSTAIRKVIWCKRNRQVSHCSPLAQASIIDWPLFPVVPSRASRVLSAMRPYGLLFSRANTLAYPSTAEPREQAPDSPLAL</sequence>
<name>A0A6A6FSN3_9PEZI</name>
<protein>
    <submittedName>
        <fullName evidence="1">Uncharacterized protein</fullName>
    </submittedName>
</protein>
<evidence type="ECO:0000313" key="2">
    <source>
        <dbReference type="Proteomes" id="UP000799539"/>
    </source>
</evidence>
<reference evidence="1" key="1">
    <citation type="journal article" date="2020" name="Stud. Mycol.">
        <title>101 Dothideomycetes genomes: a test case for predicting lifestyles and emergence of pathogens.</title>
        <authorList>
            <person name="Haridas S."/>
            <person name="Albert R."/>
            <person name="Binder M."/>
            <person name="Bloem J."/>
            <person name="Labutti K."/>
            <person name="Salamov A."/>
            <person name="Andreopoulos B."/>
            <person name="Baker S."/>
            <person name="Barry K."/>
            <person name="Bills G."/>
            <person name="Bluhm B."/>
            <person name="Cannon C."/>
            <person name="Castanera R."/>
            <person name="Culley D."/>
            <person name="Daum C."/>
            <person name="Ezra D."/>
            <person name="Gonzalez J."/>
            <person name="Henrissat B."/>
            <person name="Kuo A."/>
            <person name="Liang C."/>
            <person name="Lipzen A."/>
            <person name="Lutzoni F."/>
            <person name="Magnuson J."/>
            <person name="Mondo S."/>
            <person name="Nolan M."/>
            <person name="Ohm R."/>
            <person name="Pangilinan J."/>
            <person name="Park H.-J."/>
            <person name="Ramirez L."/>
            <person name="Alfaro M."/>
            <person name="Sun H."/>
            <person name="Tritt A."/>
            <person name="Yoshinaga Y."/>
            <person name="Zwiers L.-H."/>
            <person name="Turgeon B."/>
            <person name="Goodwin S."/>
            <person name="Spatafora J."/>
            <person name="Crous P."/>
            <person name="Grigoriev I."/>
        </authorList>
    </citation>
    <scope>NUCLEOTIDE SEQUENCE</scope>
    <source>
        <strain evidence="1">SCOH1-5</strain>
    </source>
</reference>
<keyword evidence="2" id="KW-1185">Reference proteome</keyword>
<accession>A0A6A6FSN3</accession>